<dbReference type="STRING" id="3088.A0A383W8C2"/>
<dbReference type="Gene3D" id="3.80.10.10">
    <property type="entry name" value="Ribonuclease Inhibitor"/>
    <property type="match status" value="2"/>
</dbReference>
<reference evidence="5 6" key="1">
    <citation type="submission" date="2016-10" db="EMBL/GenBank/DDBJ databases">
        <authorList>
            <person name="Cai Z."/>
        </authorList>
    </citation>
    <scope>NUCLEOTIDE SEQUENCE [LARGE SCALE GENOMIC DNA]</scope>
</reference>
<dbReference type="GO" id="GO:0005930">
    <property type="term" value="C:axoneme"/>
    <property type="evidence" value="ECO:0007669"/>
    <property type="project" value="UniProtKB-SubCell"/>
</dbReference>
<dbReference type="PROSITE" id="PS51450">
    <property type="entry name" value="LRR"/>
    <property type="match status" value="1"/>
</dbReference>
<dbReference type="InterPro" id="IPR053211">
    <property type="entry name" value="DNA_repair-toleration"/>
</dbReference>
<dbReference type="SUPFAM" id="SSF52058">
    <property type="entry name" value="L domain-like"/>
    <property type="match status" value="1"/>
</dbReference>
<evidence type="ECO:0000256" key="1">
    <source>
        <dbReference type="ARBA" id="ARBA00004430"/>
    </source>
</evidence>
<dbReference type="EMBL" id="FNXT01001192">
    <property type="protein sequence ID" value="SZX73493.1"/>
    <property type="molecule type" value="Genomic_DNA"/>
</dbReference>
<dbReference type="AlphaFoldDB" id="A0A383W8C2"/>
<keyword evidence="6" id="KW-1185">Reference proteome</keyword>
<accession>A0A383W8C2</accession>
<evidence type="ECO:0000256" key="4">
    <source>
        <dbReference type="ARBA" id="ARBA00022737"/>
    </source>
</evidence>
<keyword evidence="4" id="KW-0677">Repeat</keyword>
<dbReference type="PANTHER" id="PTHR48060:SF21">
    <property type="entry name" value="L DOMAIN-LIKE PROTEIN"/>
    <property type="match status" value="1"/>
</dbReference>
<dbReference type="InterPro" id="IPR001611">
    <property type="entry name" value="Leu-rich_rpt"/>
</dbReference>
<evidence type="ECO:0008006" key="7">
    <source>
        <dbReference type="Google" id="ProtNLM"/>
    </source>
</evidence>
<sequence length="412" mass="42559">MLKRASLVPPAYCRNWQGVKCNQLNEVIELDLSSLATKGLPPSSLKQPIQLASLAPLLRKMQSLQLLSLANNSRILAGPLPEDFADISSLKTLNLSGSAGLARKISKLYAALSNLQVLGVSDCDLTGGLPDSFVALQRLQVLRASGNKRLGGALPQLYGLLQSLRMLDVASSGLSGALPLQAWSEAAAMRAAASAALAAARADAEAAAAALDEAKGTPGRTNASQSTGIVSTAAATAAVAVPANSPERRKMITAAALQLYASKQPVAALQDGASTPRTRASRLIGLAGSLEVLVLSGNRLTGGISGLPGLKRLSVVDLSSNMMQGQLPAQLAALAPTLKELRLAGNQLSGKLPDAFVQLAALEELRLAGNQLSGKLPDAFVQLAALEVLDLSRNALKGGLPPTWQAWHSCGS</sequence>
<dbReference type="Pfam" id="PF00560">
    <property type="entry name" value="LRR_1"/>
    <property type="match status" value="2"/>
</dbReference>
<keyword evidence="3" id="KW-0732">Signal</keyword>
<organism evidence="5 6">
    <name type="scientific">Tetradesmus obliquus</name>
    <name type="common">Green alga</name>
    <name type="synonym">Acutodesmus obliquus</name>
    <dbReference type="NCBI Taxonomy" id="3088"/>
    <lineage>
        <taxon>Eukaryota</taxon>
        <taxon>Viridiplantae</taxon>
        <taxon>Chlorophyta</taxon>
        <taxon>core chlorophytes</taxon>
        <taxon>Chlorophyceae</taxon>
        <taxon>CS clade</taxon>
        <taxon>Sphaeropleales</taxon>
        <taxon>Scenedesmaceae</taxon>
        <taxon>Tetradesmus</taxon>
    </lineage>
</organism>
<evidence type="ECO:0000256" key="3">
    <source>
        <dbReference type="ARBA" id="ARBA00022729"/>
    </source>
</evidence>
<comment type="subcellular location">
    <subcellularLocation>
        <location evidence="1">Cytoplasm</location>
        <location evidence="1">Cytoskeleton</location>
        <location evidence="1">Cilium axoneme</location>
    </subcellularLocation>
</comment>
<dbReference type="PANTHER" id="PTHR48060">
    <property type="entry name" value="DNA DAMAGE-REPAIR/TOLERATION PROTEIN DRT100"/>
    <property type="match status" value="1"/>
</dbReference>
<name>A0A383W8C2_TETOB</name>
<keyword evidence="2" id="KW-0433">Leucine-rich repeat</keyword>
<evidence type="ECO:0000313" key="5">
    <source>
        <dbReference type="EMBL" id="SZX73493.1"/>
    </source>
</evidence>
<dbReference type="FunFam" id="3.80.10.10:FF:000041">
    <property type="entry name" value="LRR receptor-like serine/threonine-protein kinase ERECTA"/>
    <property type="match status" value="1"/>
</dbReference>
<gene>
    <name evidence="5" type="ORF">BQ4739_LOCUS13763</name>
</gene>
<evidence type="ECO:0000313" key="6">
    <source>
        <dbReference type="Proteomes" id="UP000256970"/>
    </source>
</evidence>
<protein>
    <recommendedName>
        <fullName evidence="7">Leucine-rich repeat-containing N-terminal plant-type domain-containing protein</fullName>
    </recommendedName>
</protein>
<dbReference type="Proteomes" id="UP000256970">
    <property type="component" value="Unassembled WGS sequence"/>
</dbReference>
<evidence type="ECO:0000256" key="2">
    <source>
        <dbReference type="ARBA" id="ARBA00022614"/>
    </source>
</evidence>
<dbReference type="Pfam" id="PF13855">
    <property type="entry name" value="LRR_8"/>
    <property type="match status" value="1"/>
</dbReference>
<proteinExistence type="predicted"/>
<dbReference type="InterPro" id="IPR032675">
    <property type="entry name" value="LRR_dom_sf"/>
</dbReference>